<evidence type="ECO:0000313" key="3">
    <source>
        <dbReference type="EMBL" id="PQJ28295.1"/>
    </source>
</evidence>
<proteinExistence type="inferred from homology"/>
<dbReference type="AlphaFoldDB" id="A0A2S7TZX7"/>
<reference evidence="3 4" key="1">
    <citation type="submission" date="2016-12" db="EMBL/GenBank/DDBJ databases">
        <title>Study of bacterial adaptation to deep sea.</title>
        <authorList>
            <person name="Song J."/>
            <person name="Yoshizawa S."/>
            <person name="Kogure K."/>
        </authorList>
    </citation>
    <scope>NUCLEOTIDE SEQUENCE [LARGE SCALE GENOMIC DNA]</scope>
    <source>
        <strain evidence="3 4">SAORIC-165</strain>
    </source>
</reference>
<evidence type="ECO:0000256" key="1">
    <source>
        <dbReference type="ARBA" id="ARBA00038310"/>
    </source>
</evidence>
<accession>A0A2S7TZX7</accession>
<dbReference type="SUPFAM" id="SSF51556">
    <property type="entry name" value="Metallo-dependent hydrolases"/>
    <property type="match status" value="1"/>
</dbReference>
<dbReference type="Proteomes" id="UP000239907">
    <property type="component" value="Unassembled WGS sequence"/>
</dbReference>
<feature type="domain" description="Amidohydrolase-related" evidence="2">
    <location>
        <begin position="28"/>
        <end position="306"/>
    </location>
</feature>
<dbReference type="Gene3D" id="3.20.20.140">
    <property type="entry name" value="Metal-dependent hydrolases"/>
    <property type="match status" value="1"/>
</dbReference>
<dbReference type="OrthoDB" id="5450317at2"/>
<dbReference type="Pfam" id="PF04909">
    <property type="entry name" value="Amidohydro_2"/>
    <property type="match status" value="1"/>
</dbReference>
<dbReference type="InterPro" id="IPR032466">
    <property type="entry name" value="Metal_Hydrolase"/>
</dbReference>
<dbReference type="InterPro" id="IPR006680">
    <property type="entry name" value="Amidohydro-rel"/>
</dbReference>
<evidence type="ECO:0000313" key="4">
    <source>
        <dbReference type="Proteomes" id="UP000239907"/>
    </source>
</evidence>
<dbReference type="RefSeq" id="WP_105042798.1">
    <property type="nucleotide sequence ID" value="NZ_MQWA01000001.1"/>
</dbReference>
<dbReference type="GO" id="GO:0016787">
    <property type="term" value="F:hydrolase activity"/>
    <property type="evidence" value="ECO:0007669"/>
    <property type="project" value="UniProtKB-KW"/>
</dbReference>
<dbReference type="PANTHER" id="PTHR43569">
    <property type="entry name" value="AMIDOHYDROLASE"/>
    <property type="match status" value="1"/>
</dbReference>
<name>A0A2S7TZX7_9BACT</name>
<gene>
    <name evidence="3" type="ORF">BSZ32_07085</name>
</gene>
<dbReference type="EMBL" id="MQWA01000001">
    <property type="protein sequence ID" value="PQJ28295.1"/>
    <property type="molecule type" value="Genomic_DNA"/>
</dbReference>
<comment type="caution">
    <text evidence="3">The sequence shown here is derived from an EMBL/GenBank/DDBJ whole genome shotgun (WGS) entry which is preliminary data.</text>
</comment>
<keyword evidence="3" id="KW-0378">Hydrolase</keyword>
<protein>
    <submittedName>
        <fullName evidence="3">Amidohydrolase</fullName>
    </submittedName>
</protein>
<comment type="similarity">
    <text evidence="1">Belongs to the metallo-dependent hydrolases superfamily.</text>
</comment>
<organism evidence="3 4">
    <name type="scientific">Rubritalea profundi</name>
    <dbReference type="NCBI Taxonomy" id="1658618"/>
    <lineage>
        <taxon>Bacteria</taxon>
        <taxon>Pseudomonadati</taxon>
        <taxon>Verrucomicrobiota</taxon>
        <taxon>Verrucomicrobiia</taxon>
        <taxon>Verrucomicrobiales</taxon>
        <taxon>Rubritaleaceae</taxon>
        <taxon>Rubritalea</taxon>
    </lineage>
</organism>
<dbReference type="PANTHER" id="PTHR43569:SF2">
    <property type="entry name" value="AMIDOHYDROLASE-RELATED DOMAIN-CONTAINING PROTEIN"/>
    <property type="match status" value="1"/>
</dbReference>
<dbReference type="InterPro" id="IPR052350">
    <property type="entry name" value="Metallo-dep_Lactonases"/>
</dbReference>
<evidence type="ECO:0000259" key="2">
    <source>
        <dbReference type="Pfam" id="PF04909"/>
    </source>
</evidence>
<sequence>MKFLFSFLLLITIAAADQRPLPKVKHMIDTHIHLYDPTREDGIPWPPKGDEVLYKPHLPAEFKRVSKPTGLTGVIIVEASDRLVDNRWVLDLVKGDDYFVALVGNIDPYADDFSEQLGKLKKDPRFVGIRARNGSAKKKIDYSDPKFLASMRELAKNNLSVDILANGGGVEAVKQVDQLARTIPHLRIVVDHVLGYDFDGKAANPEWVAAVEKLAKNKNVWCKISGLYQRSVQQPAPHDINHYRSVLDVLWKNLGAERLIFGSNWPCTKNSGDYTSFVKMVNEYFSAKGQEACERYFWKNAAEAYSLKVD</sequence>
<keyword evidence="4" id="KW-1185">Reference proteome</keyword>